<dbReference type="AlphaFoldDB" id="A0A841RCK3"/>
<dbReference type="RefSeq" id="WP_184746984.1">
    <property type="nucleotide sequence ID" value="NZ_JACHGJ010000004.1"/>
</dbReference>
<organism evidence="1 2">
    <name type="scientific">Spirochaeta isovalerica</name>
    <dbReference type="NCBI Taxonomy" id="150"/>
    <lineage>
        <taxon>Bacteria</taxon>
        <taxon>Pseudomonadati</taxon>
        <taxon>Spirochaetota</taxon>
        <taxon>Spirochaetia</taxon>
        <taxon>Spirochaetales</taxon>
        <taxon>Spirochaetaceae</taxon>
        <taxon>Spirochaeta</taxon>
    </lineage>
</organism>
<evidence type="ECO:0000313" key="2">
    <source>
        <dbReference type="Proteomes" id="UP000587760"/>
    </source>
</evidence>
<evidence type="ECO:0000313" key="1">
    <source>
        <dbReference type="EMBL" id="MBB6480720.1"/>
    </source>
</evidence>
<evidence type="ECO:0008006" key="3">
    <source>
        <dbReference type="Google" id="ProtNLM"/>
    </source>
</evidence>
<accession>A0A841RCK3</accession>
<dbReference type="EMBL" id="JACHGJ010000004">
    <property type="protein sequence ID" value="MBB6480720.1"/>
    <property type="molecule type" value="Genomic_DNA"/>
</dbReference>
<reference evidence="1 2" key="1">
    <citation type="submission" date="2020-08" db="EMBL/GenBank/DDBJ databases">
        <title>Genomic Encyclopedia of Type Strains, Phase IV (KMG-IV): sequencing the most valuable type-strain genomes for metagenomic binning, comparative biology and taxonomic classification.</title>
        <authorList>
            <person name="Goeker M."/>
        </authorList>
    </citation>
    <scope>NUCLEOTIDE SEQUENCE [LARGE SCALE GENOMIC DNA]</scope>
    <source>
        <strain evidence="1 2">DSM 2461</strain>
    </source>
</reference>
<comment type="caution">
    <text evidence="1">The sequence shown here is derived from an EMBL/GenBank/DDBJ whole genome shotgun (WGS) entry which is preliminary data.</text>
</comment>
<name>A0A841RCK3_9SPIO</name>
<dbReference type="Proteomes" id="UP000587760">
    <property type="component" value="Unassembled WGS sequence"/>
</dbReference>
<proteinExistence type="predicted"/>
<sequence>MSAQTEPVGIEEISFRFLEKQKTNEVSLRAYIDLNEGDIFPSYEDMEETLEKQKVILLNTRYYKSVEYVIEETENQNYYHITFILEDGWTILPKPYMLPNSDVGTNGWSAGLGLEYDNFFGTMSDFTLDAIANLAFGESIRLKMWEISPQLRNIKLGPVVFNADFSQMFDTTAVTKPELQEELQLQQHYSNYSSILKLSTVFHLGGDWTYFLSPGFGFNYMYNYHDIFEGVTVQNNGSVDEIPFFFTLENRFAVSRLDWVKSFRKGYSVSLKNSLSILKIVNEKAGTDWLQFVPAFSLNAKVYLPFFKIFNYYSLAEIFWSVNNFVPELGERLRGVLNSSMSGDLAFFWLNTIAIEIWSIDTLHIQLHPFVDMGIALNTEEYNSFDDKFRIGFGAEVLLMVGSVDLKGKYGYDPVSNYHDFNFMIGLTY</sequence>
<protein>
    <recommendedName>
        <fullName evidence="3">Bacterial surface antigen (D15) domain-containing protein</fullName>
    </recommendedName>
</protein>
<gene>
    <name evidence="1" type="ORF">HNR50_002393</name>
</gene>
<keyword evidence="2" id="KW-1185">Reference proteome</keyword>